<evidence type="ECO:0000256" key="4">
    <source>
        <dbReference type="ARBA" id="ARBA00023268"/>
    </source>
</evidence>
<dbReference type="AlphaFoldDB" id="A0A848KGB9"/>
<evidence type="ECO:0000256" key="3">
    <source>
        <dbReference type="ARBA" id="ARBA00022679"/>
    </source>
</evidence>
<protein>
    <submittedName>
        <fullName evidence="6">SDR family NAD(P)-dependent oxidoreductase</fullName>
    </submittedName>
</protein>
<reference evidence="6 7" key="2">
    <citation type="submission" date="2020-06" db="EMBL/GenBank/DDBJ databases">
        <title>Antribacter stalactiti gen. nov., sp. nov., a new member of the family Nacardiaceae isolated from a cave.</title>
        <authorList>
            <person name="Kim I.S."/>
        </authorList>
    </citation>
    <scope>NUCLEOTIDE SEQUENCE [LARGE SCALE GENOMIC DNA]</scope>
    <source>
        <strain evidence="6 7">YC2-7</strain>
    </source>
</reference>
<feature type="domain" description="Carrier" evidence="5">
    <location>
        <begin position="939"/>
        <end position="1013"/>
    </location>
</feature>
<dbReference type="Gene3D" id="3.40.50.720">
    <property type="entry name" value="NAD(P)-binding Rossmann-like Domain"/>
    <property type="match status" value="1"/>
</dbReference>
<dbReference type="PROSITE" id="PS50075">
    <property type="entry name" value="CARRIER"/>
    <property type="match status" value="1"/>
</dbReference>
<keyword evidence="1" id="KW-0596">Phosphopantetheine</keyword>
<dbReference type="PANTHER" id="PTHR43775:SF37">
    <property type="entry name" value="SI:DKEY-61P9.11"/>
    <property type="match status" value="1"/>
</dbReference>
<dbReference type="Pfam" id="PF08659">
    <property type="entry name" value="KR"/>
    <property type="match status" value="1"/>
</dbReference>
<dbReference type="InterPro" id="IPR050091">
    <property type="entry name" value="PKS_NRPS_Biosynth_Enz"/>
</dbReference>
<dbReference type="SMART" id="SM00823">
    <property type="entry name" value="PKS_PP"/>
    <property type="match status" value="1"/>
</dbReference>
<reference evidence="6 7" key="1">
    <citation type="submission" date="2019-05" db="EMBL/GenBank/DDBJ databases">
        <authorList>
            <person name="Lee S.D."/>
        </authorList>
    </citation>
    <scope>NUCLEOTIDE SEQUENCE [LARGE SCALE GENOMIC DNA]</scope>
    <source>
        <strain evidence="6 7">YC2-7</strain>
    </source>
</reference>
<dbReference type="InterPro" id="IPR009081">
    <property type="entry name" value="PP-bd_ACP"/>
</dbReference>
<keyword evidence="7" id="KW-1185">Reference proteome</keyword>
<comment type="caution">
    <text evidence="6">The sequence shown here is derived from an EMBL/GenBank/DDBJ whole genome shotgun (WGS) entry which is preliminary data.</text>
</comment>
<dbReference type="PANTHER" id="PTHR43775">
    <property type="entry name" value="FATTY ACID SYNTHASE"/>
    <property type="match status" value="1"/>
</dbReference>
<dbReference type="Gene3D" id="3.30.70.3290">
    <property type="match status" value="1"/>
</dbReference>
<dbReference type="Proteomes" id="UP000535543">
    <property type="component" value="Unassembled WGS sequence"/>
</dbReference>
<dbReference type="Pfam" id="PF00550">
    <property type="entry name" value="PP-binding"/>
    <property type="match status" value="1"/>
</dbReference>
<gene>
    <name evidence="6" type="ORF">FGL95_09475</name>
</gene>
<dbReference type="InterPro" id="IPR001227">
    <property type="entry name" value="Ac_transferase_dom_sf"/>
</dbReference>
<dbReference type="InterPro" id="IPR016036">
    <property type="entry name" value="Malonyl_transacylase_ACP-bd"/>
</dbReference>
<dbReference type="CDD" id="cd05274">
    <property type="entry name" value="KR_FAS_SDR_x"/>
    <property type="match status" value="1"/>
</dbReference>
<dbReference type="GO" id="GO:0031177">
    <property type="term" value="F:phosphopantetheine binding"/>
    <property type="evidence" value="ECO:0007669"/>
    <property type="project" value="InterPro"/>
</dbReference>
<dbReference type="SUPFAM" id="SSF55048">
    <property type="entry name" value="Probable ACP-binding domain of malonyl-CoA ACP transacylase"/>
    <property type="match status" value="1"/>
</dbReference>
<dbReference type="GO" id="GO:0004312">
    <property type="term" value="F:fatty acid synthase activity"/>
    <property type="evidence" value="ECO:0007669"/>
    <property type="project" value="TreeGrafter"/>
</dbReference>
<evidence type="ECO:0000256" key="2">
    <source>
        <dbReference type="ARBA" id="ARBA00022553"/>
    </source>
</evidence>
<keyword evidence="2" id="KW-0597">Phosphoprotein</keyword>
<evidence type="ECO:0000256" key="1">
    <source>
        <dbReference type="ARBA" id="ARBA00022450"/>
    </source>
</evidence>
<dbReference type="Pfam" id="PF00698">
    <property type="entry name" value="Acyl_transf_1"/>
    <property type="match status" value="1"/>
</dbReference>
<dbReference type="InterPro" id="IPR013968">
    <property type="entry name" value="PKS_KR"/>
</dbReference>
<dbReference type="InterPro" id="IPR016035">
    <property type="entry name" value="Acyl_Trfase/lysoPLipase"/>
</dbReference>
<dbReference type="InterPro" id="IPR014043">
    <property type="entry name" value="Acyl_transferase_dom"/>
</dbReference>
<dbReference type="InterPro" id="IPR020806">
    <property type="entry name" value="PKS_PP-bd"/>
</dbReference>
<dbReference type="InterPro" id="IPR036291">
    <property type="entry name" value="NAD(P)-bd_dom_sf"/>
</dbReference>
<proteinExistence type="predicted"/>
<dbReference type="InterPro" id="IPR057326">
    <property type="entry name" value="KR_dom"/>
</dbReference>
<dbReference type="SMART" id="SM00827">
    <property type="entry name" value="PKS_AT"/>
    <property type="match status" value="1"/>
</dbReference>
<evidence type="ECO:0000259" key="5">
    <source>
        <dbReference type="PROSITE" id="PS50075"/>
    </source>
</evidence>
<sequence length="1013" mass="108321">MPAYELPDGTVPVLVSSDSASSLRTEAAALFDYATAHPEIGPDRIASMLFRTRVARRYRALAMVADRDELLAALRAIAAGEEHSKVVATTTPAASHRVGYVFPGQGGQHPGMGRLFYDRSPAFRAEIDSCEAVFQELYGSSPLSYVLEDEGPIDANVKIVQPAMFMQMAGLAAMWRSYGVAPSVTVGHSQGEITAAYLSGTISQRDAIRVVTTRAVVVDAIVPEGYSMAVIGIGRDECEALLARHSGWMELSVINAPNLICISGNRPAVCDIVDKLVAQGTFAKEIRVQYPAHTCMLDDFQDGLRTAIAGKTDSDVFFETDIPCIGATLGDAITADLPVDEYWYWNLRNKVRFDQAITTAATRHGIDTFVEIADHPTLMLAVQENLSTVVTDGAFRVAGTSRRTAPDLGEFTRNLATIAVHDANYPWEVLRTDDDAPVELPLRGFPTVVMNDRKLWLPYLSDEALAADAPATYPHRLVETWVKLGRRSLLEPRTIAVVDLADANGDLVTALEAEAIEHGATARRLVPETSGFDTLVVLLPEPTELDATATIAAVARFFGDREWWPQVRAGLVDCWLVTTSGETVLDGDAAPELFNGSVSAGFRCIGTEYPDIAFRHLDLSLDRPKPEQAAAVVSALHTATESELALRGGKVYVKRLVEAAPAADEAFDADLSHVVITGGTGKLGLEFGEHFARAGAERITLLSRSGESAATADRVRKIRSIGSTQVAVIACDIGDEAEVAELSAALAPASLIVHSAVDYSDSEFADITAEHVESAARAKVVGVDNVLRALHRTEQARVVLCSSIAANLGGRGQVIYAVTNRILDVLAQRLRADGIDAVAIGWGMWSVHFDLDAAGLARLRSTGVIPMAPADAIAVGLTDDRRNAIVAAADWSVVRSVLGSFGYGPLLSELGELDAPPTVVKPADAAPAVAVPVLATPSIDFANVVLHELNRVMGIDDADLIDTSIPLVALGLDSLQALDFRKRVKSSLDRELPVSAILGGASLDEVVRLLVQN</sequence>
<evidence type="ECO:0000313" key="6">
    <source>
        <dbReference type="EMBL" id="NMN95260.1"/>
    </source>
</evidence>
<keyword evidence="3" id="KW-0808">Transferase</keyword>
<dbReference type="SMART" id="SM00822">
    <property type="entry name" value="PKS_KR"/>
    <property type="match status" value="1"/>
</dbReference>
<accession>A0A848KGB9</accession>
<name>A0A848KGB9_9NOCA</name>
<keyword evidence="4" id="KW-0511">Multifunctional enzyme</keyword>
<evidence type="ECO:0000313" key="7">
    <source>
        <dbReference type="Proteomes" id="UP000535543"/>
    </source>
</evidence>
<dbReference type="InterPro" id="IPR036736">
    <property type="entry name" value="ACP-like_sf"/>
</dbReference>
<dbReference type="SUPFAM" id="SSF51735">
    <property type="entry name" value="NAD(P)-binding Rossmann-fold domains"/>
    <property type="match status" value="2"/>
</dbReference>
<dbReference type="Gene3D" id="3.40.366.10">
    <property type="entry name" value="Malonyl-Coenzyme A Acyl Carrier Protein, domain 2"/>
    <property type="match status" value="1"/>
</dbReference>
<dbReference type="NCBIfam" id="NF037941">
    <property type="entry name" value="PKS_NbtC"/>
    <property type="match status" value="1"/>
</dbReference>
<dbReference type="SUPFAM" id="SSF52151">
    <property type="entry name" value="FabD/lysophospholipase-like"/>
    <property type="match status" value="1"/>
</dbReference>
<dbReference type="GO" id="GO:0006633">
    <property type="term" value="P:fatty acid biosynthetic process"/>
    <property type="evidence" value="ECO:0007669"/>
    <property type="project" value="TreeGrafter"/>
</dbReference>
<dbReference type="Gene3D" id="1.10.1200.10">
    <property type="entry name" value="ACP-like"/>
    <property type="match status" value="1"/>
</dbReference>
<dbReference type="EMBL" id="VCQU01000003">
    <property type="protein sequence ID" value="NMN95260.1"/>
    <property type="molecule type" value="Genomic_DNA"/>
</dbReference>
<dbReference type="SUPFAM" id="SSF47336">
    <property type="entry name" value="ACP-like"/>
    <property type="match status" value="1"/>
</dbReference>
<organism evidence="6 7">
    <name type="scientific">Antrihabitans stalactiti</name>
    <dbReference type="NCBI Taxonomy" id="2584121"/>
    <lineage>
        <taxon>Bacteria</taxon>
        <taxon>Bacillati</taxon>
        <taxon>Actinomycetota</taxon>
        <taxon>Actinomycetes</taxon>
        <taxon>Mycobacteriales</taxon>
        <taxon>Nocardiaceae</taxon>
        <taxon>Antrihabitans</taxon>
    </lineage>
</organism>